<protein>
    <submittedName>
        <fullName evidence="2">Uncharacterized protein</fullName>
    </submittedName>
</protein>
<gene>
    <name evidence="2" type="ORF">RRG08_028828</name>
</gene>
<dbReference type="Pfam" id="PF14958">
    <property type="entry name" value="PAAT-like"/>
    <property type="match status" value="1"/>
</dbReference>
<evidence type="ECO:0000256" key="1">
    <source>
        <dbReference type="SAM" id="Coils"/>
    </source>
</evidence>
<keyword evidence="1" id="KW-0175">Coiled coil</keyword>
<dbReference type="PANTHER" id="PTHR14787:SF1">
    <property type="entry name" value="ATPASE PAAT"/>
    <property type="match status" value="1"/>
</dbReference>
<organism evidence="2 3">
    <name type="scientific">Elysia crispata</name>
    <name type="common">lettuce slug</name>
    <dbReference type="NCBI Taxonomy" id="231223"/>
    <lineage>
        <taxon>Eukaryota</taxon>
        <taxon>Metazoa</taxon>
        <taxon>Spiralia</taxon>
        <taxon>Lophotrochozoa</taxon>
        <taxon>Mollusca</taxon>
        <taxon>Gastropoda</taxon>
        <taxon>Heterobranchia</taxon>
        <taxon>Euthyneura</taxon>
        <taxon>Panpulmonata</taxon>
        <taxon>Sacoglossa</taxon>
        <taxon>Placobranchoidea</taxon>
        <taxon>Plakobranchidae</taxon>
        <taxon>Elysia</taxon>
    </lineage>
</organism>
<evidence type="ECO:0000313" key="3">
    <source>
        <dbReference type="Proteomes" id="UP001283361"/>
    </source>
</evidence>
<dbReference type="EMBL" id="JAWDGP010005065">
    <property type="protein sequence ID" value="KAK3759826.1"/>
    <property type="molecule type" value="Genomic_DNA"/>
</dbReference>
<sequence>SPVCVTKFTYLDLTDVNEENGHTLSGNERFAEDIESNPQTQILLTRQDSNEDSKHCIFYLTCPNPDFAQINGISILSESRTLEISSAEKGYLTTLRGKKLVERSQSSVYGLSSMSLYSCFYYFEESFPSLSVKFLSLGQRSSFVVQRIRINMIQHGLQSPSVNGTLDVSKLKKDIEDMGSTMSERAKDFMTTLEQYEKNKLGKTNGLLGSSLPNHSLGDSSNGLSGIMNSILGAGTMKSLSNPKVGSHGEKPDLYSILNSVCGSVATLRIPAVKQDTELSEATLSCNGAISNKMNTDEEHPSSHTLDLVSEKLERLRSDLKDELSEIRQEMLTKVEDVKLEINQKLDLVLNMLSTLQPIKEKT</sequence>
<dbReference type="InterPro" id="IPR028043">
    <property type="entry name" value="PAAT-like"/>
</dbReference>
<reference evidence="2" key="1">
    <citation type="journal article" date="2023" name="G3 (Bethesda)">
        <title>A reference genome for the long-term kleptoplast-retaining sea slug Elysia crispata morphotype clarki.</title>
        <authorList>
            <person name="Eastman K.E."/>
            <person name="Pendleton A.L."/>
            <person name="Shaikh M.A."/>
            <person name="Suttiyut T."/>
            <person name="Ogas R."/>
            <person name="Tomko P."/>
            <person name="Gavelis G."/>
            <person name="Widhalm J.R."/>
            <person name="Wisecaver J.H."/>
        </authorList>
    </citation>
    <scope>NUCLEOTIDE SEQUENCE</scope>
    <source>
        <strain evidence="2">ECLA1</strain>
    </source>
</reference>
<proteinExistence type="predicted"/>
<keyword evidence="3" id="KW-1185">Reference proteome</keyword>
<dbReference type="AlphaFoldDB" id="A0AAE1D757"/>
<name>A0AAE1D757_9GAST</name>
<accession>A0AAE1D757</accession>
<comment type="caution">
    <text evidence="2">The sequence shown here is derived from an EMBL/GenBank/DDBJ whole genome shotgun (WGS) entry which is preliminary data.</text>
</comment>
<evidence type="ECO:0000313" key="2">
    <source>
        <dbReference type="EMBL" id="KAK3759826.1"/>
    </source>
</evidence>
<dbReference type="PANTHER" id="PTHR14787">
    <property type="entry name" value="C10ORF188 FAMILY MEMBER"/>
    <property type="match status" value="1"/>
</dbReference>
<feature type="non-terminal residue" evidence="2">
    <location>
        <position position="1"/>
    </location>
</feature>
<dbReference type="Proteomes" id="UP001283361">
    <property type="component" value="Unassembled WGS sequence"/>
</dbReference>
<feature type="coiled-coil region" evidence="1">
    <location>
        <begin position="306"/>
        <end position="341"/>
    </location>
</feature>